<evidence type="ECO:0000313" key="4">
    <source>
        <dbReference type="Proteomes" id="UP000194977"/>
    </source>
</evidence>
<reference evidence="3 4" key="1">
    <citation type="submission" date="2017-03" db="EMBL/GenBank/DDBJ databases">
        <title>Comparative genomics of honeybee gut symbionts reveal geographically distinct and subgroup specific antibiotic resistance.</title>
        <authorList>
            <person name="Ludvigsen J."/>
            <person name="Porcellato D."/>
            <person name="Labee-Lund T.M."/>
            <person name="Amdam G.V."/>
            <person name="Rudi K."/>
        </authorList>
    </citation>
    <scope>NUCLEOTIDE SEQUENCE [LARGE SCALE GENOMIC DNA]</scope>
    <source>
        <strain evidence="1 4">A-7-12</strain>
        <strain evidence="2 3">A-9-12</strain>
    </source>
</reference>
<evidence type="ECO:0000313" key="2">
    <source>
        <dbReference type="EMBL" id="OTQ09541.1"/>
    </source>
</evidence>
<sequence length="390" mass="44018">MQLFGNKKDTDTSSNAPSQEFVVGRISGYKVAIVSKRVELIEKVRSVLFLYNILGMEIISLTLPELKETPNWNQFDAIIIDIQNEDDAEQISENINRCIPIQATTILVGSYDSIQFSEFLLKKGIYFLLENSQLEKIPEILHKRSITPPGSSQRVGSVITFLGTKGGIGNSSLVVHTIKKISDLTNYPLLYIQGATTSSNADFLFEMPIPDDGSLIDVGHSLQVKVETNEKAWNYKDLNSGEFNITIIDQNMGLSSSFKHFEEIIAFSNIIFIVINRDPYSIKVAKKMLTEISRATTTNFDLLNKRFLICLNDNVPYDKKNALRDSDIEDFLERKIDFVRKFVPSIDKFKKASDSAEIKEIASAIIGNKVMNGDQQKTFFPLLKKKKSDF</sequence>
<protein>
    <recommendedName>
        <fullName evidence="5">Pilus assembly protein CpaE</fullName>
    </recommendedName>
</protein>
<evidence type="ECO:0000313" key="3">
    <source>
        <dbReference type="Proteomes" id="UP000194800"/>
    </source>
</evidence>
<dbReference type="InterPro" id="IPR027417">
    <property type="entry name" value="P-loop_NTPase"/>
</dbReference>
<dbReference type="OrthoDB" id="7066706at2"/>
<dbReference type="EMBL" id="NARP01000037">
    <property type="protein sequence ID" value="OTP98176.1"/>
    <property type="molecule type" value="Genomic_DNA"/>
</dbReference>
<dbReference type="EMBL" id="NART01000038">
    <property type="protein sequence ID" value="OTQ09541.1"/>
    <property type="molecule type" value="Genomic_DNA"/>
</dbReference>
<evidence type="ECO:0008006" key="5">
    <source>
        <dbReference type="Google" id="ProtNLM"/>
    </source>
</evidence>
<comment type="caution">
    <text evidence="1">The sequence shown here is derived from an EMBL/GenBank/DDBJ whole genome shotgun (WGS) entry which is preliminary data.</text>
</comment>
<keyword evidence="3" id="KW-1185">Reference proteome</keyword>
<organism evidence="1 4">
    <name type="scientific">Gilliamella apicola</name>
    <dbReference type="NCBI Taxonomy" id="1196095"/>
    <lineage>
        <taxon>Bacteria</taxon>
        <taxon>Pseudomonadati</taxon>
        <taxon>Pseudomonadota</taxon>
        <taxon>Gammaproteobacteria</taxon>
        <taxon>Orbales</taxon>
        <taxon>Orbaceae</taxon>
        <taxon>Gilliamella</taxon>
    </lineage>
</organism>
<dbReference type="Proteomes" id="UP000194977">
    <property type="component" value="Unassembled WGS sequence"/>
</dbReference>
<dbReference type="Proteomes" id="UP000194800">
    <property type="component" value="Unassembled WGS sequence"/>
</dbReference>
<dbReference type="RefSeq" id="WP_086271845.1">
    <property type="nucleotide sequence ID" value="NZ_CAMLEZ010000006.1"/>
</dbReference>
<name>A0A242NEH1_9GAMM</name>
<proteinExistence type="predicted"/>
<dbReference type="SUPFAM" id="SSF52540">
    <property type="entry name" value="P-loop containing nucleoside triphosphate hydrolases"/>
    <property type="match status" value="1"/>
</dbReference>
<dbReference type="Gene3D" id="3.40.50.300">
    <property type="entry name" value="P-loop containing nucleotide triphosphate hydrolases"/>
    <property type="match status" value="1"/>
</dbReference>
<dbReference type="AlphaFoldDB" id="A0A242NEH1"/>
<evidence type="ECO:0000313" key="1">
    <source>
        <dbReference type="EMBL" id="OTP98176.1"/>
    </source>
</evidence>
<gene>
    <name evidence="2" type="ORF">B6C91_08805</name>
    <name evidence="1" type="ORF">B6D08_12085</name>
</gene>
<accession>A0A242NEH1</accession>